<dbReference type="Pfam" id="PF00691">
    <property type="entry name" value="OmpA"/>
    <property type="match status" value="1"/>
</dbReference>
<dbReference type="PRINTS" id="PR01021">
    <property type="entry name" value="OMPADOMAIN"/>
</dbReference>
<evidence type="ECO:0000313" key="8">
    <source>
        <dbReference type="Proteomes" id="UP000199371"/>
    </source>
</evidence>
<dbReference type="Gene3D" id="3.30.1330.60">
    <property type="entry name" value="OmpA-like domain"/>
    <property type="match status" value="1"/>
</dbReference>
<dbReference type="SUPFAM" id="SSF103088">
    <property type="entry name" value="OmpA-like"/>
    <property type="match status" value="1"/>
</dbReference>
<keyword evidence="2 4" id="KW-0472">Membrane</keyword>
<dbReference type="Proteomes" id="UP000199371">
    <property type="component" value="Unassembled WGS sequence"/>
</dbReference>
<comment type="subcellular location">
    <subcellularLocation>
        <location evidence="1">Cell outer membrane</location>
    </subcellularLocation>
</comment>
<dbReference type="STRING" id="173990.SAMN05660691_03607"/>
<name>A0A1H6N4W8_9GAMM</name>
<dbReference type="PANTHER" id="PTHR30329">
    <property type="entry name" value="STATOR ELEMENT OF FLAGELLAR MOTOR COMPLEX"/>
    <property type="match status" value="1"/>
</dbReference>
<dbReference type="PRINTS" id="PR01023">
    <property type="entry name" value="NAFLGMOTY"/>
</dbReference>
<accession>A0A1H6N4W8</accession>
<dbReference type="AlphaFoldDB" id="A0A1H6N4W8"/>
<dbReference type="InterPro" id="IPR006665">
    <property type="entry name" value="OmpA-like"/>
</dbReference>
<feature type="signal peptide" evidence="5">
    <location>
        <begin position="1"/>
        <end position="18"/>
    </location>
</feature>
<evidence type="ECO:0000256" key="1">
    <source>
        <dbReference type="ARBA" id="ARBA00004442"/>
    </source>
</evidence>
<evidence type="ECO:0000313" key="7">
    <source>
        <dbReference type="EMBL" id="SEI09685.1"/>
    </source>
</evidence>
<evidence type="ECO:0000256" key="2">
    <source>
        <dbReference type="ARBA" id="ARBA00023136"/>
    </source>
</evidence>
<dbReference type="Pfam" id="PF18393">
    <property type="entry name" value="MotY_N"/>
    <property type="match status" value="1"/>
</dbReference>
<dbReference type="GO" id="GO:0009279">
    <property type="term" value="C:cell outer membrane"/>
    <property type="evidence" value="ECO:0007669"/>
    <property type="project" value="UniProtKB-SubCell"/>
</dbReference>
<dbReference type="OrthoDB" id="6905929at2"/>
<dbReference type="InterPro" id="IPR050330">
    <property type="entry name" value="Bact_OuterMem_StrucFunc"/>
</dbReference>
<dbReference type="RefSeq" id="WP_092796273.1">
    <property type="nucleotide sequence ID" value="NZ_FNXF01000018.1"/>
</dbReference>
<dbReference type="InterPro" id="IPR041544">
    <property type="entry name" value="MotY_N"/>
</dbReference>
<dbReference type="CDD" id="cd07185">
    <property type="entry name" value="OmpA_C-like"/>
    <property type="match status" value="1"/>
</dbReference>
<keyword evidence="3" id="KW-0998">Cell outer membrane</keyword>
<reference evidence="8" key="1">
    <citation type="submission" date="2016-10" db="EMBL/GenBank/DDBJ databases">
        <authorList>
            <person name="Varghese N."/>
            <person name="Submissions S."/>
        </authorList>
    </citation>
    <scope>NUCLEOTIDE SEQUENCE [LARGE SCALE GENOMIC DNA]</scope>
    <source>
        <strain evidence="8">DSM 17616</strain>
    </source>
</reference>
<feature type="domain" description="OmpA-like" evidence="6">
    <location>
        <begin position="173"/>
        <end position="289"/>
    </location>
</feature>
<evidence type="ECO:0000256" key="3">
    <source>
        <dbReference type="ARBA" id="ARBA00023237"/>
    </source>
</evidence>
<keyword evidence="8" id="KW-1185">Reference proteome</keyword>
<evidence type="ECO:0000256" key="4">
    <source>
        <dbReference type="PROSITE-ProRule" id="PRU00473"/>
    </source>
</evidence>
<keyword evidence="5" id="KW-0732">Signal</keyword>
<evidence type="ECO:0000256" key="5">
    <source>
        <dbReference type="SAM" id="SignalP"/>
    </source>
</evidence>
<sequence>MRTLLMISSLLCSASVLAQPQLRQYSASIEQSVWQLSKNTPLECQLQHEIPQFGQAVFRSVASKGLNLDFELQMLRLPDNYGLAEVLSVPPAWRPGTPAKAVASMKLLKQYNGDLPKKTAWTLLTELEQGFSPTFYFSDWYSPYDKVVAAMNPVQFPANYHQFNQCVSRLLPYGFDDIAFTVLSYESGGDKLTRESERRLAQIAEYLKYDQDIAYVEIQGYTDSYGGRWMNEQLSVKRAEKVKSFFVAAGLSEDKVQVEGFGERRHVAPNDTALERKQNRRVVLQLTKP</sequence>
<dbReference type="Gene3D" id="2.60.40.2540">
    <property type="match status" value="1"/>
</dbReference>
<dbReference type="InterPro" id="IPR006664">
    <property type="entry name" value="OMP_bac"/>
</dbReference>
<protein>
    <submittedName>
        <fullName evidence="7">OmpA family protein</fullName>
    </submittedName>
</protein>
<gene>
    <name evidence="7" type="ORF">SAMN05660691_03607</name>
</gene>
<organism evidence="7 8">
    <name type="scientific">Rheinheimera pacifica</name>
    <dbReference type="NCBI Taxonomy" id="173990"/>
    <lineage>
        <taxon>Bacteria</taxon>
        <taxon>Pseudomonadati</taxon>
        <taxon>Pseudomonadota</taxon>
        <taxon>Gammaproteobacteria</taxon>
        <taxon>Chromatiales</taxon>
        <taxon>Chromatiaceae</taxon>
        <taxon>Rheinheimera</taxon>
    </lineage>
</organism>
<proteinExistence type="predicted"/>
<dbReference type="PANTHER" id="PTHR30329:SF21">
    <property type="entry name" value="LIPOPROTEIN YIAD-RELATED"/>
    <property type="match status" value="1"/>
</dbReference>
<dbReference type="EMBL" id="FNXF01000018">
    <property type="protein sequence ID" value="SEI09685.1"/>
    <property type="molecule type" value="Genomic_DNA"/>
</dbReference>
<dbReference type="InterPro" id="IPR036737">
    <property type="entry name" value="OmpA-like_sf"/>
</dbReference>
<evidence type="ECO:0000259" key="6">
    <source>
        <dbReference type="PROSITE" id="PS51123"/>
    </source>
</evidence>
<feature type="chain" id="PRO_5011553590" evidence="5">
    <location>
        <begin position="19"/>
        <end position="289"/>
    </location>
</feature>
<dbReference type="PROSITE" id="PS51123">
    <property type="entry name" value="OMPA_2"/>
    <property type="match status" value="1"/>
</dbReference>